<name>A0ABY6MS70_9BURK</name>
<sequence>MLSTWLFWVYFAMSFLTVTDPVVRLDHKRQKVWMWIGKGPIEMDWAKLVPRVESSVATAYATVKLYRGQYAELGPDGEPLKTRGIPHVFQCGQVSAAEEGVRPSMEYVRLYMEAGPQAVQPPQKLLTHRVRWYAMVNLAGMADDWVRWRENRDKPCVAPAPWIRTVAFVLLFPILFPMQFTNWLALALAPRPKWPRELEALHAADLSLAQQAPPGTGGVTTVRSQGAEGARRKPVIRVNGEIVRRDGS</sequence>
<evidence type="ECO:0000313" key="3">
    <source>
        <dbReference type="EMBL" id="UZD54863.1"/>
    </source>
</evidence>
<feature type="region of interest" description="Disordered" evidence="1">
    <location>
        <begin position="211"/>
        <end position="231"/>
    </location>
</feature>
<gene>
    <name evidence="3" type="ORF">OMP39_14560</name>
</gene>
<accession>A0ABY6MS70</accession>
<dbReference type="Proteomes" id="UP001163266">
    <property type="component" value="Chromosome"/>
</dbReference>
<evidence type="ECO:0000313" key="4">
    <source>
        <dbReference type="Proteomes" id="UP001163266"/>
    </source>
</evidence>
<reference evidence="3" key="1">
    <citation type="submission" date="2022-10" db="EMBL/GenBank/DDBJ databases">
        <title>Complete genome sequence of Schlegelella aquatica LMG 23380.</title>
        <authorList>
            <person name="Musilova J."/>
            <person name="Kourilova X."/>
            <person name="Bezdicek M."/>
            <person name="Hermankova K."/>
            <person name="Obruca S."/>
            <person name="Sedlar K."/>
        </authorList>
    </citation>
    <scope>NUCLEOTIDE SEQUENCE</scope>
    <source>
        <strain evidence="3">LMG 23380</strain>
    </source>
</reference>
<dbReference type="RefSeq" id="WP_264892527.1">
    <property type="nucleotide sequence ID" value="NZ_CP110257.1"/>
</dbReference>
<keyword evidence="4" id="KW-1185">Reference proteome</keyword>
<dbReference type="Pfam" id="PF20455">
    <property type="entry name" value="DUF6708"/>
    <property type="match status" value="1"/>
</dbReference>
<organism evidence="3 4">
    <name type="scientific">Caldimonas aquatica</name>
    <dbReference type="NCBI Taxonomy" id="376175"/>
    <lineage>
        <taxon>Bacteria</taxon>
        <taxon>Pseudomonadati</taxon>
        <taxon>Pseudomonadota</taxon>
        <taxon>Betaproteobacteria</taxon>
        <taxon>Burkholderiales</taxon>
        <taxon>Sphaerotilaceae</taxon>
        <taxon>Caldimonas</taxon>
    </lineage>
</organism>
<evidence type="ECO:0000256" key="1">
    <source>
        <dbReference type="SAM" id="MobiDB-lite"/>
    </source>
</evidence>
<dbReference type="InterPro" id="IPR046554">
    <property type="entry name" value="DUF6708"/>
</dbReference>
<proteinExistence type="predicted"/>
<evidence type="ECO:0000259" key="2">
    <source>
        <dbReference type="Pfam" id="PF20455"/>
    </source>
</evidence>
<dbReference type="EMBL" id="CP110257">
    <property type="protein sequence ID" value="UZD54863.1"/>
    <property type="molecule type" value="Genomic_DNA"/>
</dbReference>
<feature type="domain" description="DUF6708" evidence="2">
    <location>
        <begin position="106"/>
        <end position="200"/>
    </location>
</feature>
<protein>
    <recommendedName>
        <fullName evidence="2">DUF6708 domain-containing protein</fullName>
    </recommendedName>
</protein>